<dbReference type="PANTHER" id="PTHR35908">
    <property type="entry name" value="HYPOTHETICAL FUSION PROTEIN"/>
    <property type="match status" value="1"/>
</dbReference>
<evidence type="ECO:0000313" key="3">
    <source>
        <dbReference type="EMBL" id="MBA8921653.1"/>
    </source>
</evidence>
<keyword evidence="3" id="KW-0456">Lyase</keyword>
<comment type="caution">
    <text evidence="2">The sequence shown here is derived from an EMBL/GenBank/DDBJ whole genome shotgun (WGS) entry which is preliminary data.</text>
</comment>
<dbReference type="Proteomes" id="UP000546252">
    <property type="component" value="Unassembled WGS sequence"/>
</dbReference>
<dbReference type="GO" id="GO:0016829">
    <property type="term" value="F:lyase activity"/>
    <property type="evidence" value="ECO:0007669"/>
    <property type="project" value="UniProtKB-KW"/>
</dbReference>
<sequence length="117" mass="12753">MKITAHTVVFDAADLEAESSFWAKLLGGEVRAGSDWHTVLVEGAAPVAVQLAPEHQPPQWPEGRPQQIHLDLDVEDISAAHTEVLELGAQVLQMATGTQRFNVYADPAGHPFCLCWD</sequence>
<dbReference type="PANTHER" id="PTHR35908:SF1">
    <property type="entry name" value="CONSERVED PROTEIN"/>
    <property type="match status" value="1"/>
</dbReference>
<dbReference type="OrthoDB" id="1645442at2"/>
<evidence type="ECO:0000259" key="1">
    <source>
        <dbReference type="PROSITE" id="PS51819"/>
    </source>
</evidence>
<evidence type="ECO:0000313" key="4">
    <source>
        <dbReference type="Proteomes" id="UP000054023"/>
    </source>
</evidence>
<dbReference type="Proteomes" id="UP000054023">
    <property type="component" value="Unassembled WGS sequence"/>
</dbReference>
<evidence type="ECO:0000313" key="5">
    <source>
        <dbReference type="Proteomes" id="UP000546252"/>
    </source>
</evidence>
<accession>A0A0W8IF82</accession>
<reference evidence="2" key="1">
    <citation type="submission" date="2015-12" db="EMBL/GenBank/DDBJ databases">
        <authorList>
            <person name="Shamseldin A."/>
            <person name="Moawad H."/>
            <person name="Abd El-Rahim W.M."/>
            <person name="Sadowsky M.J."/>
        </authorList>
    </citation>
    <scope>NUCLEOTIDE SEQUENCE [LARGE SCALE GENOMIC DNA]</scope>
    <source>
        <strain evidence="2">CD08_7</strain>
    </source>
</reference>
<dbReference type="InterPro" id="IPR041581">
    <property type="entry name" value="Glyoxalase_6"/>
</dbReference>
<dbReference type="EMBL" id="LQBM01000003">
    <property type="protein sequence ID" value="KUG58597.1"/>
    <property type="molecule type" value="Genomic_DNA"/>
</dbReference>
<dbReference type="InterPro" id="IPR029068">
    <property type="entry name" value="Glyas_Bleomycin-R_OHBP_Dase"/>
</dbReference>
<dbReference type="RefSeq" id="WP_058888277.1">
    <property type="nucleotide sequence ID" value="NZ_BAAAKT010000004.1"/>
</dbReference>
<dbReference type="Pfam" id="PF18029">
    <property type="entry name" value="Glyoxalase_6"/>
    <property type="match status" value="1"/>
</dbReference>
<name>A0A0W8IF82_9MICC</name>
<organism evidence="2 4">
    <name type="scientific">Nesterenkonia jeotgali</name>
    <dbReference type="NCBI Taxonomy" id="317018"/>
    <lineage>
        <taxon>Bacteria</taxon>
        <taxon>Bacillati</taxon>
        <taxon>Actinomycetota</taxon>
        <taxon>Actinomycetes</taxon>
        <taxon>Micrococcales</taxon>
        <taxon>Micrococcaceae</taxon>
        <taxon>Nesterenkonia</taxon>
    </lineage>
</organism>
<dbReference type="CDD" id="cd06587">
    <property type="entry name" value="VOC"/>
    <property type="match status" value="1"/>
</dbReference>
<evidence type="ECO:0000313" key="2">
    <source>
        <dbReference type="EMBL" id="KUG58597.1"/>
    </source>
</evidence>
<dbReference type="AlphaFoldDB" id="A0A0W8IF82"/>
<reference evidence="3 5" key="3">
    <citation type="submission" date="2020-08" db="EMBL/GenBank/DDBJ databases">
        <title>Sequencing the genomes of 1000 actinobacteria strains.</title>
        <authorList>
            <person name="Klenk H.-P."/>
        </authorList>
    </citation>
    <scope>NUCLEOTIDE SEQUENCE [LARGE SCALE GENOMIC DNA]</scope>
    <source>
        <strain evidence="3 5">DSM 19081</strain>
    </source>
</reference>
<dbReference type="SUPFAM" id="SSF54593">
    <property type="entry name" value="Glyoxalase/Bleomycin resistance protein/Dihydroxybiphenyl dioxygenase"/>
    <property type="match status" value="1"/>
</dbReference>
<keyword evidence="4" id="KW-1185">Reference proteome</keyword>
<dbReference type="InterPro" id="IPR037523">
    <property type="entry name" value="VOC_core"/>
</dbReference>
<dbReference type="EMBL" id="JACJIH010000001">
    <property type="protein sequence ID" value="MBA8921653.1"/>
    <property type="molecule type" value="Genomic_DNA"/>
</dbReference>
<feature type="domain" description="VOC" evidence="1">
    <location>
        <begin position="4"/>
        <end position="117"/>
    </location>
</feature>
<dbReference type="STRING" id="317018.AVL63_00490"/>
<reference evidence="4" key="2">
    <citation type="submission" date="2015-12" db="EMBL/GenBank/DDBJ databases">
        <authorList>
            <person name="Nair G.R."/>
            <person name="Kaur G."/>
            <person name="Mayilraj S."/>
        </authorList>
    </citation>
    <scope>NUCLEOTIDE SEQUENCE [LARGE SCALE GENOMIC DNA]</scope>
    <source>
        <strain evidence="4">CD08_7</strain>
    </source>
</reference>
<gene>
    <name evidence="2" type="ORF">AVL63_00490</name>
    <name evidence="3" type="ORF">HNR24_001586</name>
</gene>
<protein>
    <submittedName>
        <fullName evidence="2">Glyoxalase</fullName>
    </submittedName>
    <submittedName>
        <fullName evidence="3">Putative enzyme related to lactoylglutathione lyase</fullName>
    </submittedName>
</protein>
<dbReference type="Gene3D" id="3.10.180.10">
    <property type="entry name" value="2,3-Dihydroxybiphenyl 1,2-Dioxygenase, domain 1"/>
    <property type="match status" value="1"/>
</dbReference>
<dbReference type="PROSITE" id="PS51819">
    <property type="entry name" value="VOC"/>
    <property type="match status" value="1"/>
</dbReference>
<proteinExistence type="predicted"/>